<organism evidence="3 4">
    <name type="scientific">Penicillium camemberti (strain FM 013)</name>
    <dbReference type="NCBI Taxonomy" id="1429867"/>
    <lineage>
        <taxon>Eukaryota</taxon>
        <taxon>Fungi</taxon>
        <taxon>Dikarya</taxon>
        <taxon>Ascomycota</taxon>
        <taxon>Pezizomycotina</taxon>
        <taxon>Eurotiomycetes</taxon>
        <taxon>Eurotiomycetidae</taxon>
        <taxon>Eurotiales</taxon>
        <taxon>Aspergillaceae</taxon>
        <taxon>Penicillium</taxon>
    </lineage>
</organism>
<keyword evidence="2" id="KW-1133">Transmembrane helix</keyword>
<dbReference type="EMBL" id="HG793138">
    <property type="protein sequence ID" value="CRL21378.1"/>
    <property type="molecule type" value="Genomic_DNA"/>
</dbReference>
<evidence type="ECO:0000313" key="3">
    <source>
        <dbReference type="EMBL" id="CRL21378.1"/>
    </source>
</evidence>
<keyword evidence="2" id="KW-0812">Transmembrane</keyword>
<keyword evidence="4" id="KW-1185">Reference proteome</keyword>
<evidence type="ECO:0000256" key="2">
    <source>
        <dbReference type="SAM" id="Phobius"/>
    </source>
</evidence>
<evidence type="ECO:0000256" key="1">
    <source>
        <dbReference type="SAM" id="MobiDB-lite"/>
    </source>
</evidence>
<protein>
    <submittedName>
        <fullName evidence="3">Str. FM013</fullName>
    </submittedName>
</protein>
<reference evidence="3 4" key="1">
    <citation type="journal article" date="2014" name="Nat. Commun.">
        <title>Multiple recent horizontal transfers of a large genomic region in cheese making fungi.</title>
        <authorList>
            <person name="Cheeseman K."/>
            <person name="Ropars J."/>
            <person name="Renault P."/>
            <person name="Dupont J."/>
            <person name="Gouzy J."/>
            <person name="Branca A."/>
            <person name="Abraham A.L."/>
            <person name="Ceppi M."/>
            <person name="Conseiller E."/>
            <person name="Debuchy R."/>
            <person name="Malagnac F."/>
            <person name="Goarin A."/>
            <person name="Silar P."/>
            <person name="Lacoste S."/>
            <person name="Sallet E."/>
            <person name="Bensimon A."/>
            <person name="Giraud T."/>
            <person name="Brygoo Y."/>
        </authorList>
    </citation>
    <scope>NUCLEOTIDE SEQUENCE [LARGE SCALE GENOMIC DNA]</scope>
    <source>
        <strain evidence="4">FM 013</strain>
    </source>
</reference>
<evidence type="ECO:0000313" key="4">
    <source>
        <dbReference type="Proteomes" id="UP000053732"/>
    </source>
</evidence>
<dbReference type="Proteomes" id="UP000053732">
    <property type="component" value="Unassembled WGS sequence"/>
</dbReference>
<name>A0A0G4P500_PENC3</name>
<gene>
    <name evidence="3" type="ORF">PCAMFM013_S005g000542</name>
</gene>
<dbReference type="STRING" id="1429867.A0A0G4P500"/>
<keyword evidence="2" id="KW-0472">Membrane</keyword>
<sequence>MHSHSPVCQERPPKISYGSVGASKSSPPPAKHSSKSASYHRKANSSSAHFYFAVAYFYILFTLSGKQAEGTIMQYILQ</sequence>
<feature type="transmembrane region" description="Helical" evidence="2">
    <location>
        <begin position="48"/>
        <end position="65"/>
    </location>
</feature>
<feature type="region of interest" description="Disordered" evidence="1">
    <location>
        <begin position="1"/>
        <end position="38"/>
    </location>
</feature>
<accession>A0A0G4P500</accession>
<dbReference type="AlphaFoldDB" id="A0A0G4P500"/>
<proteinExistence type="predicted"/>